<gene>
    <name evidence="1" type="ORF">CLAFUR5_11249</name>
</gene>
<accession>A0A9Q8USJ2</accession>
<protein>
    <submittedName>
        <fullName evidence="1">O-methyltransferase gsfD</fullName>
    </submittedName>
</protein>
<dbReference type="Proteomes" id="UP000756132">
    <property type="component" value="Chromosome 8"/>
</dbReference>
<dbReference type="PANTHER" id="PTHR43712:SF11">
    <property type="entry name" value="O-METHYLTRANSFERASE (AFU_ORTHOLOGUE AFUA_2G17820)-RELATED"/>
    <property type="match status" value="1"/>
</dbReference>
<dbReference type="PANTHER" id="PTHR43712">
    <property type="entry name" value="PUTATIVE (AFU_ORTHOLOGUE AFUA_4G14580)-RELATED"/>
    <property type="match status" value="1"/>
</dbReference>
<evidence type="ECO:0000313" key="2">
    <source>
        <dbReference type="Proteomes" id="UP000756132"/>
    </source>
</evidence>
<sequence length="138" mass="15166">MPKDGSAMHPGASHCAAGVSARLDLSTENAKDVLINDLAIGNVLTETDEMLEMGRTFLGQIAKVLNKDSRLLIHDTLMDDLHPEQYDTRADFVMMSLFGGMERSQQQMRTLLQSVGLTVTGSYKPGPEQWTITEAMLP</sequence>
<dbReference type="OrthoDB" id="3639223at2759"/>
<evidence type="ECO:0000313" key="1">
    <source>
        <dbReference type="EMBL" id="UJO20858.1"/>
    </source>
</evidence>
<dbReference type="GeneID" id="71991127"/>
<organism evidence="1 2">
    <name type="scientific">Passalora fulva</name>
    <name type="common">Tomato leaf mold</name>
    <name type="synonym">Cladosporium fulvum</name>
    <dbReference type="NCBI Taxonomy" id="5499"/>
    <lineage>
        <taxon>Eukaryota</taxon>
        <taxon>Fungi</taxon>
        <taxon>Dikarya</taxon>
        <taxon>Ascomycota</taxon>
        <taxon>Pezizomycotina</taxon>
        <taxon>Dothideomycetes</taxon>
        <taxon>Dothideomycetidae</taxon>
        <taxon>Mycosphaerellales</taxon>
        <taxon>Mycosphaerellaceae</taxon>
        <taxon>Fulvia</taxon>
    </lineage>
</organism>
<proteinExistence type="predicted"/>
<dbReference type="KEGG" id="ffu:CLAFUR5_11249"/>
<dbReference type="RefSeq" id="XP_047765224.1">
    <property type="nucleotide sequence ID" value="XM_047910397.1"/>
</dbReference>
<dbReference type="AlphaFoldDB" id="A0A9Q8USJ2"/>
<dbReference type="SUPFAM" id="SSF53335">
    <property type="entry name" value="S-adenosyl-L-methionine-dependent methyltransferases"/>
    <property type="match status" value="1"/>
</dbReference>
<dbReference type="EMBL" id="CP090170">
    <property type="protein sequence ID" value="UJO20858.1"/>
    <property type="molecule type" value="Genomic_DNA"/>
</dbReference>
<reference evidence="1" key="2">
    <citation type="journal article" date="2022" name="Microb. Genom.">
        <title>A chromosome-scale genome assembly of the tomato pathogen Cladosporium fulvum reveals a compartmentalized genome architecture and the presence of a dispensable chromosome.</title>
        <authorList>
            <person name="Zaccaron A.Z."/>
            <person name="Chen L.H."/>
            <person name="Samaras A."/>
            <person name="Stergiopoulos I."/>
        </authorList>
    </citation>
    <scope>NUCLEOTIDE SEQUENCE</scope>
    <source>
        <strain evidence="1">Race5_Kim</strain>
    </source>
</reference>
<reference evidence="1" key="1">
    <citation type="submission" date="2021-12" db="EMBL/GenBank/DDBJ databases">
        <authorList>
            <person name="Zaccaron A."/>
            <person name="Stergiopoulos I."/>
        </authorList>
    </citation>
    <scope>NUCLEOTIDE SEQUENCE</scope>
    <source>
        <strain evidence="1">Race5_Kim</strain>
    </source>
</reference>
<dbReference type="Gene3D" id="3.40.50.150">
    <property type="entry name" value="Vaccinia Virus protein VP39"/>
    <property type="match status" value="1"/>
</dbReference>
<name>A0A9Q8USJ2_PASFU</name>
<keyword evidence="2" id="KW-1185">Reference proteome</keyword>
<dbReference type="InterPro" id="IPR029063">
    <property type="entry name" value="SAM-dependent_MTases_sf"/>
</dbReference>